<dbReference type="Proteomes" id="UP000828251">
    <property type="component" value="Unassembled WGS sequence"/>
</dbReference>
<keyword evidence="2" id="KW-0472">Membrane</keyword>
<keyword evidence="2" id="KW-0812">Transmembrane</keyword>
<dbReference type="InterPro" id="IPR016024">
    <property type="entry name" value="ARM-type_fold"/>
</dbReference>
<evidence type="ECO:0000256" key="2">
    <source>
        <dbReference type="SAM" id="Phobius"/>
    </source>
</evidence>
<protein>
    <submittedName>
        <fullName evidence="3">Uncharacterized protein</fullName>
    </submittedName>
</protein>
<dbReference type="InterPro" id="IPR011989">
    <property type="entry name" value="ARM-like"/>
</dbReference>
<accession>A0A9D3UKB5</accession>
<evidence type="ECO:0000256" key="1">
    <source>
        <dbReference type="ARBA" id="ARBA00022737"/>
    </source>
</evidence>
<name>A0A9D3UKB5_9ROSI</name>
<evidence type="ECO:0000313" key="4">
    <source>
        <dbReference type="Proteomes" id="UP000828251"/>
    </source>
</evidence>
<dbReference type="AlphaFoldDB" id="A0A9D3UKB5"/>
<proteinExistence type="predicted"/>
<keyword evidence="1" id="KW-0677">Repeat</keyword>
<dbReference type="EMBL" id="JAIQCV010000011">
    <property type="protein sequence ID" value="KAH1046762.1"/>
    <property type="molecule type" value="Genomic_DNA"/>
</dbReference>
<evidence type="ECO:0000313" key="3">
    <source>
        <dbReference type="EMBL" id="KAH1046762.1"/>
    </source>
</evidence>
<organism evidence="3 4">
    <name type="scientific">Gossypium stocksii</name>
    <dbReference type="NCBI Taxonomy" id="47602"/>
    <lineage>
        <taxon>Eukaryota</taxon>
        <taxon>Viridiplantae</taxon>
        <taxon>Streptophyta</taxon>
        <taxon>Embryophyta</taxon>
        <taxon>Tracheophyta</taxon>
        <taxon>Spermatophyta</taxon>
        <taxon>Magnoliopsida</taxon>
        <taxon>eudicotyledons</taxon>
        <taxon>Gunneridae</taxon>
        <taxon>Pentapetalae</taxon>
        <taxon>rosids</taxon>
        <taxon>malvids</taxon>
        <taxon>Malvales</taxon>
        <taxon>Malvaceae</taxon>
        <taxon>Malvoideae</taxon>
        <taxon>Gossypium</taxon>
    </lineage>
</organism>
<keyword evidence="4" id="KW-1185">Reference proteome</keyword>
<dbReference type="OrthoDB" id="662108at2759"/>
<dbReference type="InterPro" id="IPR000225">
    <property type="entry name" value="Armadillo"/>
</dbReference>
<dbReference type="SMART" id="SM00185">
    <property type="entry name" value="ARM"/>
    <property type="match status" value="2"/>
</dbReference>
<keyword evidence="2" id="KW-1133">Transmembrane helix</keyword>
<feature type="transmembrane region" description="Helical" evidence="2">
    <location>
        <begin position="103"/>
        <end position="125"/>
    </location>
</feature>
<dbReference type="SUPFAM" id="SSF48371">
    <property type="entry name" value="ARM repeat"/>
    <property type="match status" value="1"/>
</dbReference>
<dbReference type="PANTHER" id="PTHR33115:SF50">
    <property type="entry name" value="ARM REPEAT SUPERFAMILY PROTEIN"/>
    <property type="match status" value="1"/>
</dbReference>
<gene>
    <name evidence="3" type="ORF">J1N35_037546</name>
</gene>
<dbReference type="PANTHER" id="PTHR33115">
    <property type="entry name" value="ARM REPEAT SUPERFAMILY PROTEIN"/>
    <property type="match status" value="1"/>
</dbReference>
<dbReference type="Gene3D" id="1.25.10.10">
    <property type="entry name" value="Leucine-rich Repeat Variant"/>
    <property type="match status" value="1"/>
</dbReference>
<reference evidence="3 4" key="1">
    <citation type="journal article" date="2021" name="Plant Biotechnol. J.">
        <title>Multi-omics assisted identification of the key and species-specific regulatory components of drought-tolerant mechanisms in Gossypium stocksii.</title>
        <authorList>
            <person name="Yu D."/>
            <person name="Ke L."/>
            <person name="Zhang D."/>
            <person name="Wu Y."/>
            <person name="Sun Y."/>
            <person name="Mei J."/>
            <person name="Sun J."/>
            <person name="Sun Y."/>
        </authorList>
    </citation>
    <scope>NUCLEOTIDE SEQUENCE [LARGE SCALE GENOMIC DNA]</scope>
    <source>
        <strain evidence="4">cv. E1</strain>
        <tissue evidence="3">Leaf</tissue>
    </source>
</reference>
<comment type="caution">
    <text evidence="3">The sequence shown here is derived from an EMBL/GenBank/DDBJ whole genome shotgun (WGS) entry which is preliminary data.</text>
</comment>
<sequence>MTKTRIQNLNIRYYTPSPPNPILNLIHMDRGSSLDDDTSVHLQINELRKLSETCGSNTIFEPQSSCEARECNAEAVPSAPVPRAPEKKLTLFALRLSIFEKSATGLGTLGFIWATVVLLGGFAITLDKTDFWFITIILLIEGTRIFSRSHELEWQHQATWSITDAGISSFRALRSSSHILIKAVKQTFSPLSLIRMPSHNTREVTQVDHLQVGRWNHSRTPTRTWISSDVPLLPYGKWVFLSRNISKVLYWLQLLSATACVVLSSTRLVNHNYGEVQKGDSDKRNRQSALNIFYALALAEALLFLTEKAYWEWKVIYCKLLEEVNKECELGPSGMVSIKRFFYDAYSRCVNGSIFDGLKMDMVTFAIDLLASSSPDEQLIGARILWQFAISARYSDDTLQKIGVNLSVVERLVEMLNWKDPQEEEIRKSAAEILSKLAGKRQNCLRVAGIPGAMESISSLLQTNRSSGDGADEIGEKKLILDHANYSFWTFNHLGLLILKKLACDHDNCGKIGNTRGLLPKIIDFTHAGEKLLRDKNVAPSQILTVKRSLQLVQLLASTTGATGKHLRKEISEVVFTISNIRDILRHGEKHPTLQKLSIKILTNLALEEEARERIGGTGGVLKELFTIFLNQGMPEHQNQVRRSAGEALAMLALESRANCHRILRLQVLERLIAALEFPMLRVTAARILRNLCTYCGSDCFYFLRGVIAAAPTVLKAIISEENKLQEVMVGLAAQVFKHMTSNESSIMFERAGIKEEELAKALVQILEKYRHPSPKVPRIRRFTIELAIWMMHDNVKNVNIFKDLGMEKEMEGVLETTAELESFNIFSGTVGLSRHTTTIHSLVETALNLLKDQ</sequence>